<dbReference type="RefSeq" id="WP_184868283.1">
    <property type="nucleotide sequence ID" value="NZ_JACHIR010000001.1"/>
</dbReference>
<dbReference type="Gene3D" id="3.40.1700.10">
    <property type="entry name" value="DNA integrity scanning protein, DisA, N-terminal domain"/>
    <property type="match status" value="1"/>
</dbReference>
<keyword evidence="8" id="KW-1185">Reference proteome</keyword>
<dbReference type="SUPFAM" id="SSF48452">
    <property type="entry name" value="TPR-like"/>
    <property type="match status" value="2"/>
</dbReference>
<feature type="domain" description="DAC" evidence="6">
    <location>
        <begin position="5"/>
        <end position="144"/>
    </location>
</feature>
<keyword evidence="2" id="KW-0808">Transferase</keyword>
<evidence type="ECO:0000259" key="6">
    <source>
        <dbReference type="PROSITE" id="PS51794"/>
    </source>
</evidence>
<dbReference type="SMART" id="SM00028">
    <property type="entry name" value="TPR"/>
    <property type="match status" value="3"/>
</dbReference>
<dbReference type="GO" id="GO:0005524">
    <property type="term" value="F:ATP binding"/>
    <property type="evidence" value="ECO:0007669"/>
    <property type="project" value="UniProtKB-KW"/>
</dbReference>
<organism evidence="7 8">
    <name type="scientific">Kutzneria kofuensis</name>
    <dbReference type="NCBI Taxonomy" id="103725"/>
    <lineage>
        <taxon>Bacteria</taxon>
        <taxon>Bacillati</taxon>
        <taxon>Actinomycetota</taxon>
        <taxon>Actinomycetes</taxon>
        <taxon>Pseudonocardiales</taxon>
        <taxon>Pseudonocardiaceae</taxon>
        <taxon>Kutzneria</taxon>
    </lineage>
</organism>
<dbReference type="InterPro" id="IPR036888">
    <property type="entry name" value="DNA_integrity_DisA_N_sf"/>
</dbReference>
<evidence type="ECO:0000313" key="8">
    <source>
        <dbReference type="Proteomes" id="UP000585638"/>
    </source>
</evidence>
<keyword evidence="4" id="KW-0547">Nucleotide-binding</keyword>
<dbReference type="Pfam" id="PF02457">
    <property type="entry name" value="DAC"/>
    <property type="match status" value="1"/>
</dbReference>
<keyword evidence="3" id="KW-0548">Nucleotidyltransferase</keyword>
<comment type="catalytic activity">
    <reaction evidence="1">
        <text>2 ATP = 3',3'-c-di-AMP + 2 diphosphate</text>
        <dbReference type="Rhea" id="RHEA:35655"/>
        <dbReference type="ChEBI" id="CHEBI:30616"/>
        <dbReference type="ChEBI" id="CHEBI:33019"/>
        <dbReference type="ChEBI" id="CHEBI:71500"/>
        <dbReference type="EC" id="2.7.7.85"/>
    </reaction>
</comment>
<dbReference type="SUPFAM" id="SSF143597">
    <property type="entry name" value="YojJ-like"/>
    <property type="match status" value="1"/>
</dbReference>
<evidence type="ECO:0000256" key="3">
    <source>
        <dbReference type="ARBA" id="ARBA00022695"/>
    </source>
</evidence>
<evidence type="ECO:0000256" key="5">
    <source>
        <dbReference type="ARBA" id="ARBA00022840"/>
    </source>
</evidence>
<dbReference type="EMBL" id="JACHIR010000001">
    <property type="protein sequence ID" value="MBB5896680.1"/>
    <property type="molecule type" value="Genomic_DNA"/>
</dbReference>
<keyword evidence="5" id="KW-0067">ATP-binding</keyword>
<dbReference type="Pfam" id="PF13424">
    <property type="entry name" value="TPR_12"/>
    <property type="match status" value="1"/>
</dbReference>
<evidence type="ECO:0000256" key="1">
    <source>
        <dbReference type="ARBA" id="ARBA00000877"/>
    </source>
</evidence>
<dbReference type="PROSITE" id="PS51794">
    <property type="entry name" value="DAC"/>
    <property type="match status" value="1"/>
</dbReference>
<dbReference type="Gene3D" id="1.25.40.10">
    <property type="entry name" value="Tetratricopeptide repeat domain"/>
    <property type="match status" value="1"/>
</dbReference>
<comment type="caution">
    <text evidence="7">The sequence shown here is derived from an EMBL/GenBank/DDBJ whole genome shotgun (WGS) entry which is preliminary data.</text>
</comment>
<dbReference type="InterPro" id="IPR011990">
    <property type="entry name" value="TPR-like_helical_dom_sf"/>
</dbReference>
<dbReference type="InterPro" id="IPR050338">
    <property type="entry name" value="DisA"/>
</dbReference>
<evidence type="ECO:0000313" key="7">
    <source>
        <dbReference type="EMBL" id="MBB5896680.1"/>
    </source>
</evidence>
<gene>
    <name evidence="7" type="ORF">BJ998_007876</name>
</gene>
<dbReference type="InterPro" id="IPR019734">
    <property type="entry name" value="TPR_rpt"/>
</dbReference>
<accession>A0A7W9KQC4</accession>
<name>A0A7W9KQC4_9PSEU</name>
<evidence type="ECO:0000256" key="4">
    <source>
        <dbReference type="ARBA" id="ARBA00022741"/>
    </source>
</evidence>
<proteinExistence type="predicted"/>
<dbReference type="Proteomes" id="UP000585638">
    <property type="component" value="Unassembled WGS sequence"/>
</dbReference>
<dbReference type="PANTHER" id="PTHR34185:SF3">
    <property type="entry name" value="DNA INTEGRITY SCANNING PROTEIN DISA"/>
    <property type="match status" value="1"/>
</dbReference>
<dbReference type="InterPro" id="IPR003390">
    <property type="entry name" value="DNA_integrity_scan_DisA_N"/>
</dbReference>
<dbReference type="GO" id="GO:0106408">
    <property type="term" value="F:diadenylate cyclase activity"/>
    <property type="evidence" value="ECO:0007669"/>
    <property type="project" value="UniProtKB-EC"/>
</dbReference>
<sequence length="559" mass="61377">MVEVPTAVRDASVKLALDTPLRQGIGQVSKARIGGLFVLGDDDSVAAICEQGFPIDNVTASAENIAQFSKMDLALVLSADAAEIRRFNTVLSPRSTVLAQGVGARHVTAARTARDISFPVVAVSEETGQVTLFVGEHAHVLSSQTVLLSKAAVVLLALHSWVRTLTDEPQDITETAELAERVRHAVLEVEAYLLELGSKGDYVEQVLDGLCAEVGVDRLPLDPYRVPRRVPLLHAVAEELDTWHEQALQAADRILAERPGQVLRQHDRAFPRVAFDNDREAVQWCEQTAAQLLGSIRRAAANGDNELALRRSLAMMEYFYRRKPWSEWIDVLMLALFAARGLGDKRAEASLLTSLGVAQRELRNHELAFALWAAADDAWRACGDRLGRAELLNHLAYAYDEVGDSAAGLDYAQRALDLIGPDEDDRLRGKVLNNSSGIHCRQGELDRALVLADEAMQAFDRAGYRRGVIWALSNKGNAYRDAGRHAEAVRCYETALTARIESEEHYGAAITRADLGHALKAVGEVSRAREELQLAEAYFRQLGDPRADAITRTLSELDV</sequence>
<evidence type="ECO:0000256" key="2">
    <source>
        <dbReference type="ARBA" id="ARBA00022679"/>
    </source>
</evidence>
<dbReference type="PANTHER" id="PTHR34185">
    <property type="entry name" value="DIADENYLATE CYCLASE"/>
    <property type="match status" value="1"/>
</dbReference>
<reference evidence="7 8" key="1">
    <citation type="submission" date="2020-08" db="EMBL/GenBank/DDBJ databases">
        <title>Sequencing the genomes of 1000 actinobacteria strains.</title>
        <authorList>
            <person name="Klenk H.-P."/>
        </authorList>
    </citation>
    <scope>NUCLEOTIDE SEQUENCE [LARGE SCALE GENOMIC DNA]</scope>
    <source>
        <strain evidence="7 8">DSM 43851</strain>
    </source>
</reference>
<protein>
    <submittedName>
        <fullName evidence="7">DNA integrity scanning protein DisA with diadenylate cyclase activity</fullName>
    </submittedName>
</protein>
<dbReference type="AlphaFoldDB" id="A0A7W9KQC4"/>
<dbReference type="GO" id="GO:0004016">
    <property type="term" value="F:adenylate cyclase activity"/>
    <property type="evidence" value="ECO:0007669"/>
    <property type="project" value="TreeGrafter"/>
</dbReference>